<protein>
    <submittedName>
        <fullName evidence="1">Uncharacterized protein</fullName>
    </submittedName>
</protein>
<organism evidence="1 2">
    <name type="scientific">Nocardiopsis alba (strain ATCC BAA-2165 / BE74)</name>
    <dbReference type="NCBI Taxonomy" id="1205910"/>
    <lineage>
        <taxon>Bacteria</taxon>
        <taxon>Bacillati</taxon>
        <taxon>Actinomycetota</taxon>
        <taxon>Actinomycetes</taxon>
        <taxon>Streptosporangiales</taxon>
        <taxon>Nocardiopsidaceae</taxon>
        <taxon>Nocardiopsis</taxon>
    </lineage>
</organism>
<gene>
    <name evidence="1" type="ordered locus">B005_1199</name>
</gene>
<dbReference type="KEGG" id="nal:B005_1199"/>
<proteinExistence type="predicted"/>
<reference evidence="2" key="2">
    <citation type="submission" date="2012-08" db="EMBL/GenBank/DDBJ databases">
        <title>Whole-genome sequence of Nocardiopsis alba strain ATCC BAA-2165 associated with honeybees.</title>
        <authorList>
            <person name="Qiao J."/>
            <person name="Chen L."/>
            <person name="Li Y."/>
            <person name="Wang J."/>
            <person name="Zhang W."/>
            <person name="Chen S."/>
        </authorList>
    </citation>
    <scope>NUCLEOTIDE SEQUENCE [LARGE SCALE GENOMIC DNA]</scope>
    <source>
        <strain evidence="2">ATCC BAA-2165 / BE74</strain>
    </source>
</reference>
<accession>J7LH78</accession>
<dbReference type="EMBL" id="CP003788">
    <property type="protein sequence ID" value="AFR10259.1"/>
    <property type="molecule type" value="Genomic_DNA"/>
</dbReference>
<evidence type="ECO:0000313" key="1">
    <source>
        <dbReference type="EMBL" id="AFR10259.1"/>
    </source>
</evidence>
<name>J7LH78_NOCAA</name>
<evidence type="ECO:0000313" key="2">
    <source>
        <dbReference type="Proteomes" id="UP000003779"/>
    </source>
</evidence>
<dbReference type="PATRIC" id="fig|1205910.3.peg.1144"/>
<dbReference type="Proteomes" id="UP000003779">
    <property type="component" value="Chromosome"/>
</dbReference>
<reference evidence="1 2" key="1">
    <citation type="journal article" date="2012" name="J. Bacteriol.">
        <title>Whole-Genome Sequence of Nocardiopsis alba Strain ATCC BAA-2165, Associated with Honeybees.</title>
        <authorList>
            <person name="Qiao J."/>
            <person name="Chen L."/>
            <person name="Li Y."/>
            <person name="Wang J."/>
            <person name="Zhang W."/>
            <person name="Chen S."/>
        </authorList>
    </citation>
    <scope>NUCLEOTIDE SEQUENCE [LARGE SCALE GENOMIC DNA]</scope>
    <source>
        <strain evidence="2">ATCC BAA-2165 / BE74</strain>
    </source>
</reference>
<dbReference type="AlphaFoldDB" id="J7LH78"/>
<sequence>MIGLFHRGAPYGSGAPVRTRIHRTVERYRGDGFSMVPGRAWSRAGRVSP</sequence>
<dbReference type="HOGENOM" id="CLU_3138279_0_0_11"/>